<evidence type="ECO:0000256" key="8">
    <source>
        <dbReference type="ARBA" id="ARBA00022801"/>
    </source>
</evidence>
<dbReference type="InterPro" id="IPR041867">
    <property type="entry name" value="MPP_CSTP1"/>
</dbReference>
<comment type="similarity">
    <text evidence="3">Belongs to the metallophosphoesterase superfamily. CPPED1 family.</text>
</comment>
<dbReference type="Pfam" id="PF00149">
    <property type="entry name" value="Metallophos"/>
    <property type="match status" value="1"/>
</dbReference>
<evidence type="ECO:0000256" key="1">
    <source>
        <dbReference type="ARBA" id="ARBA00001968"/>
    </source>
</evidence>
<dbReference type="PANTHER" id="PTHR43143:SF1">
    <property type="entry name" value="SERINE_THREONINE-PROTEIN PHOSPHATASE CPPED1"/>
    <property type="match status" value="1"/>
</dbReference>
<dbReference type="GO" id="GO:0004722">
    <property type="term" value="F:protein serine/threonine phosphatase activity"/>
    <property type="evidence" value="ECO:0007669"/>
    <property type="project" value="UniProtKB-EC"/>
</dbReference>
<evidence type="ECO:0000313" key="14">
    <source>
        <dbReference type="Proteomes" id="UP000694620"/>
    </source>
</evidence>
<evidence type="ECO:0000256" key="2">
    <source>
        <dbReference type="ARBA" id="ARBA00004496"/>
    </source>
</evidence>
<keyword evidence="8" id="KW-0378">Hydrolase</keyword>
<evidence type="ECO:0000259" key="12">
    <source>
        <dbReference type="Pfam" id="PF00149"/>
    </source>
</evidence>
<dbReference type="OrthoDB" id="45007at2759"/>
<evidence type="ECO:0000256" key="7">
    <source>
        <dbReference type="ARBA" id="ARBA00022723"/>
    </source>
</evidence>
<evidence type="ECO:0000256" key="3">
    <source>
        <dbReference type="ARBA" id="ARBA00010567"/>
    </source>
</evidence>
<organism evidence="13 14">
    <name type="scientific">Erpetoichthys calabaricus</name>
    <name type="common">Rope fish</name>
    <name type="synonym">Calamoichthys calabaricus</name>
    <dbReference type="NCBI Taxonomy" id="27687"/>
    <lineage>
        <taxon>Eukaryota</taxon>
        <taxon>Metazoa</taxon>
        <taxon>Chordata</taxon>
        <taxon>Craniata</taxon>
        <taxon>Vertebrata</taxon>
        <taxon>Euteleostomi</taxon>
        <taxon>Actinopterygii</taxon>
        <taxon>Polypteriformes</taxon>
        <taxon>Polypteridae</taxon>
        <taxon>Erpetoichthys</taxon>
    </lineage>
</organism>
<comment type="catalytic activity">
    <reaction evidence="11">
        <text>O-phospho-L-threonyl-[protein] + H2O = L-threonyl-[protein] + phosphate</text>
        <dbReference type="Rhea" id="RHEA:47004"/>
        <dbReference type="Rhea" id="RHEA-COMP:11060"/>
        <dbReference type="Rhea" id="RHEA-COMP:11605"/>
        <dbReference type="ChEBI" id="CHEBI:15377"/>
        <dbReference type="ChEBI" id="CHEBI:30013"/>
        <dbReference type="ChEBI" id="CHEBI:43474"/>
        <dbReference type="ChEBI" id="CHEBI:61977"/>
        <dbReference type="EC" id="3.1.3.16"/>
    </reaction>
</comment>
<dbReference type="CTD" id="55313"/>
<reference evidence="13" key="2">
    <citation type="submission" date="2025-08" db="UniProtKB">
        <authorList>
            <consortium name="Ensembl"/>
        </authorList>
    </citation>
    <scope>IDENTIFICATION</scope>
</reference>
<keyword evidence="6" id="KW-0963">Cytoplasm</keyword>
<keyword evidence="14" id="KW-1185">Reference proteome</keyword>
<sequence length="313" mass="35136">MTDGAEMFHRATGRSFKGFSAEEEGEWKGPFYFVQAADPQLGLMKAWAIGDTDNGGDEWEQEVLLTEKAIQAVNRLTPLPRFMAICGDLIHAMPGTQWREAQERDLKNVLQKVNPAIPLVFVSGNHDLGNTPSAQTVTDYCRSWGDDYFSFWVGGVLFLVLNSQLFFDSSACPELQQEHDAWLSQQLEEASQRKCRHVVVFQHIPLFVNSFEEEHDYFNLKRRVRQELLGKFRKAGVKAVFSGHCHRNAGGVHDGVDMVVTSAVGQQLGDDTHGLRIVVVTEEKVAHQYYSLDELRDGGMGSEMRELLGATLS</sequence>
<accession>A0A8C4T2H5</accession>
<dbReference type="GO" id="GO:0046872">
    <property type="term" value="F:metal ion binding"/>
    <property type="evidence" value="ECO:0007669"/>
    <property type="project" value="UniProtKB-KW"/>
</dbReference>
<dbReference type="GeneID" id="114661024"/>
<dbReference type="InterPro" id="IPR051918">
    <property type="entry name" value="STPP_CPPED1"/>
</dbReference>
<gene>
    <name evidence="13" type="primary">cpped1</name>
</gene>
<dbReference type="EC" id="3.1.3.16" evidence="4"/>
<protein>
    <recommendedName>
        <fullName evidence="5">Serine/threonine-protein phosphatase CPPED1</fullName>
        <ecNumber evidence="4">3.1.3.16</ecNumber>
    </recommendedName>
    <alternativeName>
        <fullName evidence="9">Calcineurin-like phosphoesterase domain-containing protein 1</fullName>
    </alternativeName>
</protein>
<comment type="subcellular location">
    <subcellularLocation>
        <location evidence="2">Cytoplasm</location>
    </subcellularLocation>
</comment>
<comment type="catalytic activity">
    <reaction evidence="10">
        <text>O-phospho-L-seryl-[protein] + H2O = L-seryl-[protein] + phosphate</text>
        <dbReference type="Rhea" id="RHEA:20629"/>
        <dbReference type="Rhea" id="RHEA-COMP:9863"/>
        <dbReference type="Rhea" id="RHEA-COMP:11604"/>
        <dbReference type="ChEBI" id="CHEBI:15377"/>
        <dbReference type="ChEBI" id="CHEBI:29999"/>
        <dbReference type="ChEBI" id="CHEBI:43474"/>
        <dbReference type="ChEBI" id="CHEBI:83421"/>
        <dbReference type="EC" id="3.1.3.16"/>
    </reaction>
</comment>
<dbReference type="Proteomes" id="UP000694620">
    <property type="component" value="Chromosome 11"/>
</dbReference>
<dbReference type="GeneTree" id="ENSGT00940000165873"/>
<evidence type="ECO:0000256" key="9">
    <source>
        <dbReference type="ARBA" id="ARBA00032900"/>
    </source>
</evidence>
<reference evidence="13" key="3">
    <citation type="submission" date="2025-09" db="UniProtKB">
        <authorList>
            <consortium name="Ensembl"/>
        </authorList>
    </citation>
    <scope>IDENTIFICATION</scope>
</reference>
<dbReference type="InterPro" id="IPR029052">
    <property type="entry name" value="Metallo-depent_PP-like"/>
</dbReference>
<dbReference type="PANTHER" id="PTHR43143">
    <property type="entry name" value="METALLOPHOSPHOESTERASE, CALCINEURIN SUPERFAMILY"/>
    <property type="match status" value="1"/>
</dbReference>
<dbReference type="RefSeq" id="XP_028669944.1">
    <property type="nucleotide sequence ID" value="XM_028814111.2"/>
</dbReference>
<evidence type="ECO:0000256" key="5">
    <source>
        <dbReference type="ARBA" id="ARBA00013356"/>
    </source>
</evidence>
<dbReference type="CDD" id="cd07395">
    <property type="entry name" value="MPP_CSTP1"/>
    <property type="match status" value="1"/>
</dbReference>
<keyword evidence="7" id="KW-0479">Metal-binding</keyword>
<evidence type="ECO:0000256" key="11">
    <source>
        <dbReference type="ARBA" id="ARBA00048336"/>
    </source>
</evidence>
<evidence type="ECO:0000256" key="6">
    <source>
        <dbReference type="ARBA" id="ARBA00022490"/>
    </source>
</evidence>
<name>A0A8C4T2H5_ERPCA</name>
<evidence type="ECO:0000256" key="4">
    <source>
        <dbReference type="ARBA" id="ARBA00013081"/>
    </source>
</evidence>
<dbReference type="AlphaFoldDB" id="A0A8C4T2H5"/>
<dbReference type="SUPFAM" id="SSF56300">
    <property type="entry name" value="Metallo-dependent phosphatases"/>
    <property type="match status" value="1"/>
</dbReference>
<dbReference type="GO" id="GO:0005737">
    <property type="term" value="C:cytoplasm"/>
    <property type="evidence" value="ECO:0007669"/>
    <property type="project" value="UniProtKB-SubCell"/>
</dbReference>
<evidence type="ECO:0000313" key="13">
    <source>
        <dbReference type="Ensembl" id="ENSECRP00000024815.1"/>
    </source>
</evidence>
<comment type="cofactor">
    <cofactor evidence="1">
        <name>a divalent metal cation</name>
        <dbReference type="ChEBI" id="CHEBI:60240"/>
    </cofactor>
</comment>
<feature type="domain" description="Calcineurin-like phosphoesterase" evidence="12">
    <location>
        <begin position="72"/>
        <end position="247"/>
    </location>
</feature>
<proteinExistence type="inferred from homology"/>
<evidence type="ECO:0000256" key="10">
    <source>
        <dbReference type="ARBA" id="ARBA00047761"/>
    </source>
</evidence>
<reference evidence="13" key="1">
    <citation type="submission" date="2021-06" db="EMBL/GenBank/DDBJ databases">
        <authorList>
            <consortium name="Wellcome Sanger Institute Data Sharing"/>
        </authorList>
    </citation>
    <scope>NUCLEOTIDE SEQUENCE [LARGE SCALE GENOMIC DNA]</scope>
</reference>
<dbReference type="InterPro" id="IPR004843">
    <property type="entry name" value="Calcineurin-like_PHP"/>
</dbReference>
<dbReference type="Ensembl" id="ENSECRT00000025352.1">
    <property type="protein sequence ID" value="ENSECRP00000024815.1"/>
    <property type="gene ID" value="ENSECRG00000016810.1"/>
</dbReference>
<dbReference type="Gene3D" id="3.60.21.10">
    <property type="match status" value="1"/>
</dbReference>